<accession>W9RSC5</accession>
<protein>
    <submittedName>
        <fullName evidence="1">Uncharacterized protein</fullName>
    </submittedName>
</protein>
<reference evidence="2" key="1">
    <citation type="submission" date="2013-01" db="EMBL/GenBank/DDBJ databases">
        <title>Draft Genome Sequence of a Mulberry Tree, Morus notabilis C.K. Schneid.</title>
        <authorList>
            <person name="He N."/>
            <person name="Zhao S."/>
        </authorList>
    </citation>
    <scope>NUCLEOTIDE SEQUENCE</scope>
</reference>
<proteinExistence type="predicted"/>
<dbReference type="Proteomes" id="UP000030645">
    <property type="component" value="Unassembled WGS sequence"/>
</dbReference>
<name>W9RSC5_9ROSA</name>
<evidence type="ECO:0000313" key="2">
    <source>
        <dbReference type="Proteomes" id="UP000030645"/>
    </source>
</evidence>
<dbReference type="EMBL" id="KE345537">
    <property type="protein sequence ID" value="EXC05710.1"/>
    <property type="molecule type" value="Genomic_DNA"/>
</dbReference>
<sequence length="84" mass="8634">MYGPAQLVTVSGLARPSTVLLRAVPAGKSGGLGLALRFSARCPSPVLAREGSRLGPSLVWPKPGLGQCSAQPKPVEKPSSPFLL</sequence>
<gene>
    <name evidence="1" type="ORF">L484_011290</name>
</gene>
<dbReference type="AlphaFoldDB" id="W9RSC5"/>
<evidence type="ECO:0000313" key="1">
    <source>
        <dbReference type="EMBL" id="EXC05710.1"/>
    </source>
</evidence>
<organism evidence="1 2">
    <name type="scientific">Morus notabilis</name>
    <dbReference type="NCBI Taxonomy" id="981085"/>
    <lineage>
        <taxon>Eukaryota</taxon>
        <taxon>Viridiplantae</taxon>
        <taxon>Streptophyta</taxon>
        <taxon>Embryophyta</taxon>
        <taxon>Tracheophyta</taxon>
        <taxon>Spermatophyta</taxon>
        <taxon>Magnoliopsida</taxon>
        <taxon>eudicotyledons</taxon>
        <taxon>Gunneridae</taxon>
        <taxon>Pentapetalae</taxon>
        <taxon>rosids</taxon>
        <taxon>fabids</taxon>
        <taxon>Rosales</taxon>
        <taxon>Moraceae</taxon>
        <taxon>Moreae</taxon>
        <taxon>Morus</taxon>
    </lineage>
</organism>
<keyword evidence="2" id="KW-1185">Reference proteome</keyword>